<dbReference type="CDD" id="cd00887">
    <property type="entry name" value="MoeA"/>
    <property type="match status" value="1"/>
</dbReference>
<dbReference type="SUPFAM" id="SSF63882">
    <property type="entry name" value="MoeA N-terminal region -like"/>
    <property type="match status" value="1"/>
</dbReference>
<comment type="function">
    <text evidence="1 6">Catalyzes the insertion of molybdate into adenylated molybdopterin with the concomitant release of AMP.</text>
</comment>
<dbReference type="SUPFAM" id="SSF53218">
    <property type="entry name" value="Molybdenum cofactor biosynthesis proteins"/>
    <property type="match status" value="1"/>
</dbReference>
<feature type="domain" description="MoaB/Mog" evidence="7">
    <location>
        <begin position="174"/>
        <end position="311"/>
    </location>
</feature>
<evidence type="ECO:0000256" key="6">
    <source>
        <dbReference type="RuleBase" id="RU365090"/>
    </source>
</evidence>
<dbReference type="PANTHER" id="PTHR10192">
    <property type="entry name" value="MOLYBDOPTERIN BIOSYNTHESIS PROTEIN"/>
    <property type="match status" value="1"/>
</dbReference>
<evidence type="ECO:0000313" key="8">
    <source>
        <dbReference type="EMBL" id="ODR95378.1"/>
    </source>
</evidence>
<dbReference type="InterPro" id="IPR001453">
    <property type="entry name" value="MoaB/Mog_dom"/>
</dbReference>
<dbReference type="PROSITE" id="PS01079">
    <property type="entry name" value="MOCF_BIOSYNTHESIS_2"/>
    <property type="match status" value="1"/>
</dbReference>
<reference evidence="8 9" key="1">
    <citation type="journal article" date="2016" name="Environ. Microbiol.">
        <title>New Methyloceanibacter diversity from North Sea sediments includes methanotroph containing solely the soluble methane monooxygenase.</title>
        <authorList>
            <person name="Vekeman B."/>
            <person name="Kerckhof F.M."/>
            <person name="Cremers G."/>
            <person name="de Vos P."/>
            <person name="Vandamme P."/>
            <person name="Boon N."/>
            <person name="Op den Camp H.J."/>
            <person name="Heylen K."/>
        </authorList>
    </citation>
    <scope>NUCLEOTIDE SEQUENCE [LARGE SCALE GENOMIC DNA]</scope>
    <source>
        <strain evidence="8 9">R-67175</strain>
    </source>
</reference>
<accession>A0A1E3VPA5</accession>
<organism evidence="8 9">
    <name type="scientific">Methyloceanibacter superfactus</name>
    <dbReference type="NCBI Taxonomy" id="1774969"/>
    <lineage>
        <taxon>Bacteria</taxon>
        <taxon>Pseudomonadati</taxon>
        <taxon>Pseudomonadota</taxon>
        <taxon>Alphaproteobacteria</taxon>
        <taxon>Hyphomicrobiales</taxon>
        <taxon>Hyphomicrobiaceae</taxon>
        <taxon>Methyloceanibacter</taxon>
    </lineage>
</organism>
<dbReference type="AlphaFoldDB" id="A0A1E3VPA5"/>
<evidence type="ECO:0000256" key="1">
    <source>
        <dbReference type="ARBA" id="ARBA00002901"/>
    </source>
</evidence>
<comment type="catalytic activity">
    <reaction evidence="5">
        <text>adenylyl-molybdopterin + molybdate = Mo-molybdopterin + AMP + H(+)</text>
        <dbReference type="Rhea" id="RHEA:35047"/>
        <dbReference type="ChEBI" id="CHEBI:15378"/>
        <dbReference type="ChEBI" id="CHEBI:36264"/>
        <dbReference type="ChEBI" id="CHEBI:62727"/>
        <dbReference type="ChEBI" id="CHEBI:71302"/>
        <dbReference type="ChEBI" id="CHEBI:456215"/>
        <dbReference type="EC" id="2.10.1.1"/>
    </reaction>
</comment>
<comment type="pathway">
    <text evidence="2 6">Cofactor biosynthesis; molybdopterin biosynthesis.</text>
</comment>
<dbReference type="Gene3D" id="2.170.190.11">
    <property type="entry name" value="Molybdopterin biosynthesis moea protein, domain 3"/>
    <property type="match status" value="1"/>
</dbReference>
<evidence type="ECO:0000256" key="4">
    <source>
        <dbReference type="ARBA" id="ARBA00023150"/>
    </source>
</evidence>
<dbReference type="EMBL" id="LPWF01000034">
    <property type="protein sequence ID" value="ODR95378.1"/>
    <property type="molecule type" value="Genomic_DNA"/>
</dbReference>
<sequence length="398" mass="41410">MALLSVDEALARVLTGLAPLEAEQVSIADAYERVLAEDVAATLTQPPFDASAMDGYAVRAADVAVLPATLDLIGEAAAGARFSGTLGQGQAVRIFTGAPVPDGADTIAIQENAEERDGRVVVKEAASGRHIRPRGQDFEDGQVLLTRARSSGLGRCWASANHAELPVTRKPTVAILATGDEVVPPGSELGPDQIVSSVGYGLAGLGAGAWGRGRQSGIAKDDRRASSRWPTRAPAPDILVTIGGASVGERDLVANALRDEGLKLDFAKVAMRPGKPVLFGRLGAQRLLGLPGNPVSALICAQVFLVPMLHRMLGLAEAGQPEPEAVLGAALPANGDRQNYLRAMSVWSDDGTRVVRPLPSQDSSLVAAFTRADCLILRTPNAPALPQGAAVKIIPFSD</sequence>
<proteinExistence type="inferred from homology"/>
<comment type="cofactor">
    <cofactor evidence="6">
        <name>Mg(2+)</name>
        <dbReference type="ChEBI" id="CHEBI:18420"/>
    </cofactor>
</comment>
<dbReference type="UniPathway" id="UPA00344"/>
<dbReference type="Gene3D" id="3.40.980.10">
    <property type="entry name" value="MoaB/Mog-like domain"/>
    <property type="match status" value="1"/>
</dbReference>
<name>A0A1E3VPA5_9HYPH</name>
<dbReference type="Pfam" id="PF03453">
    <property type="entry name" value="MoeA_N"/>
    <property type="match status" value="1"/>
</dbReference>
<keyword evidence="6" id="KW-0479">Metal-binding</keyword>
<dbReference type="SUPFAM" id="SSF63867">
    <property type="entry name" value="MoeA C-terminal domain-like"/>
    <property type="match status" value="1"/>
</dbReference>
<dbReference type="FunFam" id="2.170.190.11:FF:000001">
    <property type="entry name" value="Molybdopterin molybdenumtransferase"/>
    <property type="match status" value="1"/>
</dbReference>
<evidence type="ECO:0000256" key="5">
    <source>
        <dbReference type="ARBA" id="ARBA00047317"/>
    </source>
</evidence>
<evidence type="ECO:0000313" key="9">
    <source>
        <dbReference type="Proteomes" id="UP000094472"/>
    </source>
</evidence>
<dbReference type="GO" id="GO:0006777">
    <property type="term" value="P:Mo-molybdopterin cofactor biosynthetic process"/>
    <property type="evidence" value="ECO:0007669"/>
    <property type="project" value="UniProtKB-UniRule"/>
</dbReference>
<gene>
    <name evidence="8" type="ORF">AUC69_02375</name>
</gene>
<evidence type="ECO:0000256" key="2">
    <source>
        <dbReference type="ARBA" id="ARBA00005046"/>
    </source>
</evidence>
<dbReference type="OrthoDB" id="9804758at2"/>
<dbReference type="Gene3D" id="3.90.105.10">
    <property type="entry name" value="Molybdopterin biosynthesis moea protein, domain 2"/>
    <property type="match status" value="1"/>
</dbReference>
<evidence type="ECO:0000259" key="7">
    <source>
        <dbReference type="SMART" id="SM00852"/>
    </source>
</evidence>
<comment type="similarity">
    <text evidence="3 6">Belongs to the MoeA family.</text>
</comment>
<dbReference type="InterPro" id="IPR008284">
    <property type="entry name" value="MoCF_biosynth_CS"/>
</dbReference>
<dbReference type="InterPro" id="IPR005110">
    <property type="entry name" value="MoeA_linker/N"/>
</dbReference>
<dbReference type="STRING" id="1774969.AUC69_02375"/>
<dbReference type="InterPro" id="IPR036135">
    <property type="entry name" value="MoeA_linker/N_sf"/>
</dbReference>
<dbReference type="Proteomes" id="UP000094472">
    <property type="component" value="Unassembled WGS sequence"/>
</dbReference>
<keyword evidence="4 6" id="KW-0501">Molybdenum cofactor biosynthesis</keyword>
<dbReference type="GO" id="GO:0061599">
    <property type="term" value="F:molybdopterin molybdotransferase activity"/>
    <property type="evidence" value="ECO:0007669"/>
    <property type="project" value="UniProtKB-UniRule"/>
</dbReference>
<protein>
    <recommendedName>
        <fullName evidence="6">Molybdopterin molybdenumtransferase</fullName>
        <ecNumber evidence="6">2.10.1.1</ecNumber>
    </recommendedName>
</protein>
<keyword evidence="6" id="KW-0460">Magnesium</keyword>
<keyword evidence="9" id="KW-1185">Reference proteome</keyword>
<dbReference type="Pfam" id="PF00994">
    <property type="entry name" value="MoCF_biosynth"/>
    <property type="match status" value="1"/>
</dbReference>
<dbReference type="EC" id="2.10.1.1" evidence="6"/>
<dbReference type="SMART" id="SM00852">
    <property type="entry name" value="MoCF_biosynth"/>
    <property type="match status" value="1"/>
</dbReference>
<dbReference type="NCBIfam" id="NF045515">
    <property type="entry name" value="Glp_gephyrin"/>
    <property type="match status" value="1"/>
</dbReference>
<dbReference type="Pfam" id="PF03454">
    <property type="entry name" value="MoeA_C"/>
    <property type="match status" value="1"/>
</dbReference>
<dbReference type="InterPro" id="IPR036688">
    <property type="entry name" value="MoeA_C_domain_IV_sf"/>
</dbReference>
<dbReference type="InterPro" id="IPR036425">
    <property type="entry name" value="MoaB/Mog-like_dom_sf"/>
</dbReference>
<dbReference type="PANTHER" id="PTHR10192:SF5">
    <property type="entry name" value="GEPHYRIN"/>
    <property type="match status" value="1"/>
</dbReference>
<dbReference type="Gene3D" id="2.40.340.10">
    <property type="entry name" value="MoeA, C-terminal, domain IV"/>
    <property type="match status" value="1"/>
</dbReference>
<dbReference type="GO" id="GO:0005829">
    <property type="term" value="C:cytosol"/>
    <property type="evidence" value="ECO:0007669"/>
    <property type="project" value="TreeGrafter"/>
</dbReference>
<dbReference type="RefSeq" id="WP_069442644.1">
    <property type="nucleotide sequence ID" value="NZ_LPWF01000034.1"/>
</dbReference>
<keyword evidence="6" id="KW-0808">Transferase</keyword>
<dbReference type="GO" id="GO:0046872">
    <property type="term" value="F:metal ion binding"/>
    <property type="evidence" value="ECO:0007669"/>
    <property type="project" value="UniProtKB-UniRule"/>
</dbReference>
<keyword evidence="6" id="KW-0500">Molybdenum</keyword>
<dbReference type="InterPro" id="IPR005111">
    <property type="entry name" value="MoeA_C_domain_IV"/>
</dbReference>
<dbReference type="InterPro" id="IPR038987">
    <property type="entry name" value="MoeA-like"/>
</dbReference>
<comment type="caution">
    <text evidence="8">The sequence shown here is derived from an EMBL/GenBank/DDBJ whole genome shotgun (WGS) entry which is preliminary data.</text>
</comment>
<evidence type="ECO:0000256" key="3">
    <source>
        <dbReference type="ARBA" id="ARBA00010763"/>
    </source>
</evidence>